<proteinExistence type="predicted"/>
<dbReference type="AlphaFoldDB" id="A0A9E7HJD9"/>
<dbReference type="Proteomes" id="UP001055439">
    <property type="component" value="Chromosome 8"/>
</dbReference>
<keyword evidence="2" id="KW-1185">Reference proteome</keyword>
<protein>
    <submittedName>
        <fullName evidence="1">Uncharacterized protein</fullName>
    </submittedName>
</protein>
<dbReference type="PANTHER" id="PTHR36705:SF10">
    <property type="entry name" value="CLAVATA3_ESR (CLE)-RELATED PROTEIN 19"/>
    <property type="match status" value="1"/>
</dbReference>
<reference evidence="1" key="1">
    <citation type="submission" date="2022-05" db="EMBL/GenBank/DDBJ databases">
        <title>The Musa troglodytarum L. genome provides insights into the mechanism of non-climacteric behaviour and enrichment of carotenoids.</title>
        <authorList>
            <person name="Wang J."/>
        </authorList>
    </citation>
    <scope>NUCLEOTIDE SEQUENCE</scope>
    <source>
        <tissue evidence="1">Leaf</tissue>
    </source>
</reference>
<evidence type="ECO:0000313" key="1">
    <source>
        <dbReference type="EMBL" id="URE34255.1"/>
    </source>
</evidence>
<sequence length="105" mass="11479">MCLPLQGLSAIRKIRAPAALVTCLILVIACICSHGFAGEVEGKRRHAMEAEKWMENESAVGVATVALHRCRSKTTELCGYLVRAKQKVDDDKRAVPTGPNPLHNR</sequence>
<evidence type="ECO:0000313" key="2">
    <source>
        <dbReference type="Proteomes" id="UP001055439"/>
    </source>
</evidence>
<dbReference type="EMBL" id="CP097510">
    <property type="protein sequence ID" value="URE34255.1"/>
    <property type="molecule type" value="Genomic_DNA"/>
</dbReference>
<dbReference type="PANTHER" id="PTHR36705">
    <property type="entry name" value="CLAVATA3/ESR (CLE)-RELATED PROTEIN 20"/>
    <property type="match status" value="1"/>
</dbReference>
<gene>
    <name evidence="1" type="ORF">MUK42_07247</name>
</gene>
<organism evidence="1 2">
    <name type="scientific">Musa troglodytarum</name>
    <name type="common">fe'i banana</name>
    <dbReference type="NCBI Taxonomy" id="320322"/>
    <lineage>
        <taxon>Eukaryota</taxon>
        <taxon>Viridiplantae</taxon>
        <taxon>Streptophyta</taxon>
        <taxon>Embryophyta</taxon>
        <taxon>Tracheophyta</taxon>
        <taxon>Spermatophyta</taxon>
        <taxon>Magnoliopsida</taxon>
        <taxon>Liliopsida</taxon>
        <taxon>Zingiberales</taxon>
        <taxon>Musaceae</taxon>
        <taxon>Musa</taxon>
    </lineage>
</organism>
<dbReference type="OrthoDB" id="749487at2759"/>
<accession>A0A9E7HJD9</accession>
<name>A0A9E7HJD9_9LILI</name>